<keyword evidence="6" id="KW-1185">Reference proteome</keyword>
<gene>
    <name evidence="5" type="ORF">IAR55_000573</name>
</gene>
<evidence type="ECO:0000256" key="2">
    <source>
        <dbReference type="ARBA" id="ARBA00022576"/>
    </source>
</evidence>
<sequence>MPLLFPNLRIHQVFGANTEVGKTLLTTALVRASASRYAAHLKHPEKRVFYLKPVSTGPDEESDVAYVQRNSAPHTPYISTRNLFQYREPMSPHLAAKLAPDLPFPDTNEQLVRGIEAYAASCATELNGREGALFVETAGGVHSPALHPPHTQSTFLRSLRLPSILVASPHLGGISTTISAYESLLIRGYSISAVLCLHDPYYRNHTFLENYFEDRNIRYWTIKPPPEKYGTVEEDGVRLRKWYEDVETTVGGDEGGGVGDAAKWLEEEHRKRIAELDGMPERSLNTVWWPFTQHGLVNKKEEVMVVDSAYGDNFAAYYAKAGSSAALAVSPVPEQEDSLLKSYFDGSASWFTQSHGHANEALTLAAAEAAGRYGHVLFPSGTNAPALQLAEKLISTVGAGWADRVFYSDNGSTAMEVALKMALRASGRRYGWDGEMGGDVGVIGLRGSYHGDTIGAMDATQASTFNKAVDWYKGRGLWFAPPMVQFVDGKPTVLTTGPDEWATLPETLRDESESTPDGWTLPFSSIKQIYDLSARTTTPLADYYRSHIRATLEAQVKAGRQFGALVMEPTCLGAGGMVFVDPLFQACIIEVVRASGDLFGGKAWHGKSYQAELEGLPGREAAEWQGLPVIYDEVFSGLHRFGYNTASTVLKHNPDISAYAKILTGGLLPLSATVATKSIFEAFLSDKKVDALLHGHSYTANPIGCSVALRAVELVEAYEEKDGWKEEKEMWDVESHSEDRWSFWDEKFVKGVSEMKGVKGSMAMGTVFALELEDNESDYSSHAALNFLTSLRKEVVSSKSDDLTPFTPFQIHSRPLGNVVYIITSLWTKKEVMRGMERVIMKKLQEAAE</sequence>
<accession>A0AAW0Z6Y8</accession>
<dbReference type="PANTHER" id="PTHR42684:SF3">
    <property type="entry name" value="ADENOSYLMETHIONINE-8-AMINO-7-OXONONANOATE AMINOTRANSFERASE"/>
    <property type="match status" value="1"/>
</dbReference>
<dbReference type="InterPro" id="IPR049704">
    <property type="entry name" value="Aminotrans_3_PPA_site"/>
</dbReference>
<evidence type="ECO:0000256" key="4">
    <source>
        <dbReference type="ARBA" id="ARBA00022898"/>
    </source>
</evidence>
<evidence type="ECO:0000256" key="3">
    <source>
        <dbReference type="ARBA" id="ARBA00022679"/>
    </source>
</evidence>
<dbReference type="AlphaFoldDB" id="A0AAW0Z6Y8"/>
<keyword evidence="3" id="KW-0808">Transferase</keyword>
<dbReference type="InterPro" id="IPR027417">
    <property type="entry name" value="P-loop_NTPase"/>
</dbReference>
<proteinExistence type="predicted"/>
<dbReference type="SUPFAM" id="SSF52540">
    <property type="entry name" value="P-loop containing nucleoside triphosphate hydrolases"/>
    <property type="match status" value="1"/>
</dbReference>
<name>A0AAW0Z6Y8_9TREE</name>
<evidence type="ECO:0000313" key="6">
    <source>
        <dbReference type="Proteomes" id="UP001388673"/>
    </source>
</evidence>
<dbReference type="GO" id="GO:0004141">
    <property type="term" value="F:dethiobiotin synthase activity"/>
    <property type="evidence" value="ECO:0007669"/>
    <property type="project" value="TreeGrafter"/>
</dbReference>
<dbReference type="FunFam" id="3.90.1150.10:FF:000080">
    <property type="entry name" value="Bifunctional dethiobiotin synthetase/adenosylmethionine-8-amino-7-oxononanoate aminotransferase"/>
    <property type="match status" value="1"/>
</dbReference>
<keyword evidence="2" id="KW-0032">Aminotransferase</keyword>
<dbReference type="InterPro" id="IPR005814">
    <property type="entry name" value="Aminotrans_3"/>
</dbReference>
<dbReference type="InterPro" id="IPR015421">
    <property type="entry name" value="PyrdxlP-dep_Trfase_major"/>
</dbReference>
<dbReference type="Proteomes" id="UP001388673">
    <property type="component" value="Unassembled WGS sequence"/>
</dbReference>
<dbReference type="KEGG" id="kne:92177833"/>
<dbReference type="PANTHER" id="PTHR42684">
    <property type="entry name" value="ADENOSYLMETHIONINE-8-AMINO-7-OXONONANOATE AMINOTRANSFERASE"/>
    <property type="match status" value="1"/>
</dbReference>
<dbReference type="Pfam" id="PF13500">
    <property type="entry name" value="AAA_26"/>
    <property type="match status" value="1"/>
</dbReference>
<dbReference type="GO" id="GO:0004015">
    <property type="term" value="F:adenosylmethionine-8-amino-7-oxononanoate transaminase activity"/>
    <property type="evidence" value="ECO:0007669"/>
    <property type="project" value="TreeGrafter"/>
</dbReference>
<dbReference type="CDD" id="cd03109">
    <property type="entry name" value="DTBS"/>
    <property type="match status" value="1"/>
</dbReference>
<keyword evidence="4" id="KW-0663">Pyridoxal phosphate</keyword>
<dbReference type="InterPro" id="IPR015424">
    <property type="entry name" value="PyrdxlP-dep_Trfase"/>
</dbReference>
<protein>
    <submittedName>
        <fullName evidence="5">Dethiobiotin synthase</fullName>
    </submittedName>
</protein>
<dbReference type="Gene3D" id="3.40.50.300">
    <property type="entry name" value="P-loop containing nucleotide triphosphate hydrolases"/>
    <property type="match status" value="1"/>
</dbReference>
<comment type="caution">
    <text evidence="5">The sequence shown here is derived from an EMBL/GenBank/DDBJ whole genome shotgun (WGS) entry which is preliminary data.</text>
</comment>
<dbReference type="PROSITE" id="PS00600">
    <property type="entry name" value="AA_TRANSFER_CLASS_3"/>
    <property type="match status" value="1"/>
</dbReference>
<dbReference type="GO" id="GO:0030170">
    <property type="term" value="F:pyridoxal phosphate binding"/>
    <property type="evidence" value="ECO:0007669"/>
    <property type="project" value="InterPro"/>
</dbReference>
<dbReference type="Gene3D" id="3.90.1150.10">
    <property type="entry name" value="Aspartate Aminotransferase, domain 1"/>
    <property type="match status" value="1"/>
</dbReference>
<dbReference type="GO" id="GO:0005739">
    <property type="term" value="C:mitochondrion"/>
    <property type="evidence" value="ECO:0007669"/>
    <property type="project" value="UniProtKB-SubCell"/>
</dbReference>
<dbReference type="InterPro" id="IPR015422">
    <property type="entry name" value="PyrdxlP-dep_Trfase_small"/>
</dbReference>
<dbReference type="Pfam" id="PF00202">
    <property type="entry name" value="Aminotran_3"/>
    <property type="match status" value="2"/>
</dbReference>
<comment type="subcellular location">
    <subcellularLocation>
        <location evidence="1">Mitochondrion</location>
    </subcellularLocation>
</comment>
<dbReference type="EMBL" id="JBCAWK010000001">
    <property type="protein sequence ID" value="KAK8870003.1"/>
    <property type="molecule type" value="Genomic_DNA"/>
</dbReference>
<dbReference type="RefSeq" id="XP_066806249.1">
    <property type="nucleotide sequence ID" value="XM_066943707.1"/>
</dbReference>
<dbReference type="SUPFAM" id="SSF53383">
    <property type="entry name" value="PLP-dependent transferases"/>
    <property type="match status" value="1"/>
</dbReference>
<evidence type="ECO:0000256" key="1">
    <source>
        <dbReference type="ARBA" id="ARBA00004173"/>
    </source>
</evidence>
<organism evidence="5 6">
    <name type="scientific">Kwoniella newhampshirensis</name>
    <dbReference type="NCBI Taxonomy" id="1651941"/>
    <lineage>
        <taxon>Eukaryota</taxon>
        <taxon>Fungi</taxon>
        <taxon>Dikarya</taxon>
        <taxon>Basidiomycota</taxon>
        <taxon>Agaricomycotina</taxon>
        <taxon>Tremellomycetes</taxon>
        <taxon>Tremellales</taxon>
        <taxon>Cryptococcaceae</taxon>
        <taxon>Kwoniella</taxon>
    </lineage>
</organism>
<dbReference type="GO" id="GO:0009102">
    <property type="term" value="P:biotin biosynthetic process"/>
    <property type="evidence" value="ECO:0007669"/>
    <property type="project" value="TreeGrafter"/>
</dbReference>
<dbReference type="GeneID" id="92177833"/>
<reference evidence="5 6" key="1">
    <citation type="journal article" date="2024" name="bioRxiv">
        <title>Comparative genomics of Cryptococcus and Kwoniella reveals pathogenesis evolution and contrasting karyotype dynamics via intercentromeric recombination or chromosome fusion.</title>
        <authorList>
            <person name="Coelho M.A."/>
            <person name="David-Palma M."/>
            <person name="Shea T."/>
            <person name="Bowers K."/>
            <person name="McGinley-Smith S."/>
            <person name="Mohammad A.W."/>
            <person name="Gnirke A."/>
            <person name="Yurkov A.M."/>
            <person name="Nowrousian M."/>
            <person name="Sun S."/>
            <person name="Cuomo C.A."/>
            <person name="Heitman J."/>
        </authorList>
    </citation>
    <scope>NUCLEOTIDE SEQUENCE [LARGE SCALE GENOMIC DNA]</scope>
    <source>
        <strain evidence="5 6">CBS 13917</strain>
    </source>
</reference>
<dbReference type="Gene3D" id="3.40.640.10">
    <property type="entry name" value="Type I PLP-dependent aspartate aminotransferase-like (Major domain)"/>
    <property type="match status" value="1"/>
</dbReference>
<evidence type="ECO:0000313" key="5">
    <source>
        <dbReference type="EMBL" id="KAK8870003.1"/>
    </source>
</evidence>